<dbReference type="RefSeq" id="WP_071960758.1">
    <property type="nucleotide sequence ID" value="NZ_CP018025.1"/>
</dbReference>
<dbReference type="AlphaFoldDB" id="A0AAC9NU55"/>
<protein>
    <submittedName>
        <fullName evidence="1">Uncharacterized protein</fullName>
    </submittedName>
</protein>
<evidence type="ECO:0000313" key="1">
    <source>
        <dbReference type="EMBL" id="APD92147.1"/>
    </source>
</evidence>
<evidence type="ECO:0000313" key="2">
    <source>
        <dbReference type="Proteomes" id="UP000182101"/>
    </source>
</evidence>
<accession>A0AAC9NU55</accession>
<dbReference type="Proteomes" id="UP000182101">
    <property type="component" value="Plasmid pAMCP48-600"/>
</dbReference>
<keyword evidence="1" id="KW-0614">Plasmid</keyword>
<gene>
    <name evidence="1" type="ORF">BM524_19700</name>
</gene>
<name>A0AAC9NU55_9ALTE</name>
<reference evidence="1 2" key="1">
    <citation type="submission" date="2016-11" db="EMBL/GenBank/DDBJ databases">
        <title>Networking in microbes: conjugative elements and plasmids in the genus Alteromonas.</title>
        <authorList>
            <person name="Lopez-Perez M."/>
            <person name="Ramon-Marco N."/>
            <person name="Rodriguez-Valera F."/>
        </authorList>
    </citation>
    <scope>NUCLEOTIDE SEQUENCE [LARGE SCALE GENOMIC DNA]</scope>
    <source>
        <strain evidence="1 2">CP48</strain>
        <plasmid evidence="2">pamcp48-600</plasmid>
    </source>
</reference>
<geneLocation type="plasmid" evidence="2">
    <name>pamcp48-600</name>
</geneLocation>
<proteinExistence type="predicted"/>
<sequence>MGNDKVYKPDDIVEAHKNFYTVHSHTDKKELLGRDHRDGQLFTVELKNITRHWTLNTSKD</sequence>
<dbReference type="EMBL" id="CP018025">
    <property type="protein sequence ID" value="APD92147.1"/>
    <property type="molecule type" value="Genomic_DNA"/>
</dbReference>
<organism evidence="1 2">
    <name type="scientific">Alteromonas mediterranea</name>
    <dbReference type="NCBI Taxonomy" id="314275"/>
    <lineage>
        <taxon>Bacteria</taxon>
        <taxon>Pseudomonadati</taxon>
        <taxon>Pseudomonadota</taxon>
        <taxon>Gammaproteobacteria</taxon>
        <taxon>Alteromonadales</taxon>
        <taxon>Alteromonadaceae</taxon>
        <taxon>Alteromonas/Salinimonas group</taxon>
        <taxon>Alteromonas</taxon>
    </lineage>
</organism>